<dbReference type="OrthoDB" id="5562028at2759"/>
<name>A0A163JGL9_ABSGL</name>
<dbReference type="Proteomes" id="UP000078561">
    <property type="component" value="Unassembled WGS sequence"/>
</dbReference>
<protein>
    <recommendedName>
        <fullName evidence="4">Late endosomal/lysosomal adaptor and MAPK and MTOR activator 1</fullName>
    </recommendedName>
</protein>
<feature type="region of interest" description="Disordered" evidence="1">
    <location>
        <begin position="1"/>
        <end position="33"/>
    </location>
</feature>
<accession>A0A163JGL9</accession>
<evidence type="ECO:0008006" key="4">
    <source>
        <dbReference type="Google" id="ProtNLM"/>
    </source>
</evidence>
<keyword evidence="3" id="KW-1185">Reference proteome</keyword>
<dbReference type="AlphaFoldDB" id="A0A163JGL9"/>
<evidence type="ECO:0000313" key="2">
    <source>
        <dbReference type="EMBL" id="SAL99194.1"/>
    </source>
</evidence>
<evidence type="ECO:0000256" key="1">
    <source>
        <dbReference type="SAM" id="MobiDB-lite"/>
    </source>
</evidence>
<reference evidence="2" key="1">
    <citation type="submission" date="2016-04" db="EMBL/GenBank/DDBJ databases">
        <authorList>
            <person name="Evans L.H."/>
            <person name="Alamgir A."/>
            <person name="Owens N."/>
            <person name="Weber N.D."/>
            <person name="Virtaneva K."/>
            <person name="Barbian K."/>
            <person name="Babar A."/>
            <person name="Rosenke K."/>
        </authorList>
    </citation>
    <scope>NUCLEOTIDE SEQUENCE [LARGE SCALE GENOMIC DNA]</scope>
    <source>
        <strain evidence="2">CBS 101.48</strain>
    </source>
</reference>
<proteinExistence type="predicted"/>
<gene>
    <name evidence="2" type="primary">ABSGL_04781.1 scaffold 5911</name>
</gene>
<organism evidence="2">
    <name type="scientific">Absidia glauca</name>
    <name type="common">Pin mould</name>
    <dbReference type="NCBI Taxonomy" id="4829"/>
    <lineage>
        <taxon>Eukaryota</taxon>
        <taxon>Fungi</taxon>
        <taxon>Fungi incertae sedis</taxon>
        <taxon>Mucoromycota</taxon>
        <taxon>Mucoromycotina</taxon>
        <taxon>Mucoromycetes</taxon>
        <taxon>Mucorales</taxon>
        <taxon>Cunninghamellaceae</taxon>
        <taxon>Absidia</taxon>
    </lineage>
</organism>
<dbReference type="InParanoid" id="A0A163JGL9"/>
<dbReference type="EMBL" id="LT552523">
    <property type="protein sequence ID" value="SAL99194.1"/>
    <property type="molecule type" value="Genomic_DNA"/>
</dbReference>
<sequence>MGCCGSKESQDEDDVHAPLLYKRPTFSDPVAPIDTKKEQEFWDQVVYRATQSLIDVSSAPNEPLQHQDIEARAQRYREVVNQVIMAQHPVSSSLLLSSSIPTEEPIPPPSWLDQAMLDLHHALTQFKVEPKGALVIPLATR</sequence>
<evidence type="ECO:0000313" key="3">
    <source>
        <dbReference type="Proteomes" id="UP000078561"/>
    </source>
</evidence>